<dbReference type="RefSeq" id="WP_123163733.1">
    <property type="nucleotide sequence ID" value="NZ_RIAX01000001.1"/>
</dbReference>
<dbReference type="InterPro" id="IPR050362">
    <property type="entry name" value="Cation-dep_OMT"/>
</dbReference>
<reference evidence="4 5" key="1">
    <citation type="journal article" date="2018" name="Int. J. Syst. Evol. Microbiol.">
        <title>Planococcus salinus sp. nov., a moderately halophilic bacterium isolated from a saline-alkali soil.</title>
        <authorList>
            <person name="Gan L."/>
        </authorList>
    </citation>
    <scope>NUCLEOTIDE SEQUENCE [LARGE SCALE GENOMIC DNA]</scope>
    <source>
        <strain evidence="4 5">LCB217</strain>
    </source>
</reference>
<keyword evidence="3" id="KW-0949">S-adenosyl-L-methionine</keyword>
<dbReference type="AlphaFoldDB" id="A0A3M8PBH4"/>
<dbReference type="Gene3D" id="3.40.50.150">
    <property type="entry name" value="Vaccinia Virus protein VP39"/>
    <property type="match status" value="1"/>
</dbReference>
<dbReference type="GO" id="GO:0008757">
    <property type="term" value="F:S-adenosylmethionine-dependent methyltransferase activity"/>
    <property type="evidence" value="ECO:0007669"/>
    <property type="project" value="TreeGrafter"/>
</dbReference>
<proteinExistence type="predicted"/>
<evidence type="ECO:0000256" key="1">
    <source>
        <dbReference type="ARBA" id="ARBA00022603"/>
    </source>
</evidence>
<dbReference type="GO" id="GO:0032259">
    <property type="term" value="P:methylation"/>
    <property type="evidence" value="ECO:0007669"/>
    <property type="project" value="UniProtKB-KW"/>
</dbReference>
<keyword evidence="2 4" id="KW-0808">Transferase</keyword>
<accession>A0A3M8PBH4</accession>
<keyword evidence="1 4" id="KW-0489">Methyltransferase</keyword>
<protein>
    <submittedName>
        <fullName evidence="4">O-methyltransferase</fullName>
    </submittedName>
</protein>
<evidence type="ECO:0000313" key="5">
    <source>
        <dbReference type="Proteomes" id="UP000275473"/>
    </source>
</evidence>
<name>A0A3M8PBH4_9BACL</name>
<dbReference type="Pfam" id="PF01596">
    <property type="entry name" value="Methyltransf_3"/>
    <property type="match status" value="1"/>
</dbReference>
<evidence type="ECO:0000313" key="4">
    <source>
        <dbReference type="EMBL" id="RNF40983.1"/>
    </source>
</evidence>
<dbReference type="EMBL" id="RIAX01000001">
    <property type="protein sequence ID" value="RNF40983.1"/>
    <property type="molecule type" value="Genomic_DNA"/>
</dbReference>
<comment type="caution">
    <text evidence="4">The sequence shown here is derived from an EMBL/GenBank/DDBJ whole genome shotgun (WGS) entry which is preliminary data.</text>
</comment>
<dbReference type="PANTHER" id="PTHR10509:SF14">
    <property type="entry name" value="CAFFEOYL-COA O-METHYLTRANSFERASE 3-RELATED"/>
    <property type="match status" value="1"/>
</dbReference>
<evidence type="ECO:0000256" key="2">
    <source>
        <dbReference type="ARBA" id="ARBA00022679"/>
    </source>
</evidence>
<organism evidence="4 5">
    <name type="scientific">Planococcus salinus</name>
    <dbReference type="NCBI Taxonomy" id="1848460"/>
    <lineage>
        <taxon>Bacteria</taxon>
        <taxon>Bacillati</taxon>
        <taxon>Bacillota</taxon>
        <taxon>Bacilli</taxon>
        <taxon>Bacillales</taxon>
        <taxon>Caryophanaceae</taxon>
        <taxon>Planococcus</taxon>
    </lineage>
</organism>
<dbReference type="SUPFAM" id="SSF53335">
    <property type="entry name" value="S-adenosyl-L-methionine-dependent methyltransferases"/>
    <property type="match status" value="1"/>
</dbReference>
<dbReference type="InterPro" id="IPR029063">
    <property type="entry name" value="SAM-dependent_MTases_sf"/>
</dbReference>
<dbReference type="Proteomes" id="UP000275473">
    <property type="component" value="Unassembled WGS sequence"/>
</dbReference>
<dbReference type="InterPro" id="IPR002935">
    <property type="entry name" value="SAM_O-MeTrfase"/>
</dbReference>
<keyword evidence="5" id="KW-1185">Reference proteome</keyword>
<gene>
    <name evidence="4" type="ORF">EEX84_01120</name>
</gene>
<evidence type="ECO:0000256" key="3">
    <source>
        <dbReference type="ARBA" id="ARBA00022691"/>
    </source>
</evidence>
<dbReference type="GO" id="GO:0008171">
    <property type="term" value="F:O-methyltransferase activity"/>
    <property type="evidence" value="ECO:0007669"/>
    <property type="project" value="InterPro"/>
</dbReference>
<dbReference type="PANTHER" id="PTHR10509">
    <property type="entry name" value="O-METHYLTRANSFERASE-RELATED"/>
    <property type="match status" value="1"/>
</dbReference>
<dbReference type="OrthoDB" id="9799672at2"/>
<dbReference type="PROSITE" id="PS51682">
    <property type="entry name" value="SAM_OMT_I"/>
    <property type="match status" value="1"/>
</dbReference>
<sequence>MGAEQLEQTIADMKHYADAHHVPIMEDEGMEQLLALLTGQQPEKILEIGSAIGFSAIKMAQSLPDCHIDTIERDGQRYEKAVQFIGQSGLSDKIRIFQGDALEMDISSLDKDYDAIFIDAAKGQYERFFEKYEVLLANGGVVYCDNMHMHGLAELPMADVPKRKRTMIRNLKKFRDHMMEHPAYDTQLLNQGDGIMVCRKK</sequence>
<dbReference type="CDD" id="cd02440">
    <property type="entry name" value="AdoMet_MTases"/>
    <property type="match status" value="1"/>
</dbReference>